<feature type="region of interest" description="Disordered" evidence="1">
    <location>
        <begin position="173"/>
        <end position="208"/>
    </location>
</feature>
<dbReference type="RefSeq" id="WP_277103605.1">
    <property type="nucleotide sequence ID" value="NZ_BAAAJS010000069.1"/>
</dbReference>
<dbReference type="Gene3D" id="2.60.40.10">
    <property type="entry name" value="Immunoglobulins"/>
    <property type="match status" value="1"/>
</dbReference>
<dbReference type="NCBIfam" id="TIGR01167">
    <property type="entry name" value="LPXTG_anchor"/>
    <property type="match status" value="1"/>
</dbReference>
<dbReference type="SUPFAM" id="SSF117074">
    <property type="entry name" value="Hypothetical protein PA1324"/>
    <property type="match status" value="1"/>
</dbReference>
<gene>
    <name evidence="5" type="ORF">J2S37_002466</name>
</gene>
<evidence type="ECO:0000259" key="4">
    <source>
        <dbReference type="Pfam" id="PF16555"/>
    </source>
</evidence>
<organism evidence="5 6">
    <name type="scientific">Corynebacterium felinum</name>
    <dbReference type="NCBI Taxonomy" id="131318"/>
    <lineage>
        <taxon>Bacteria</taxon>
        <taxon>Bacillati</taxon>
        <taxon>Actinomycetota</taxon>
        <taxon>Actinomycetes</taxon>
        <taxon>Mycobacteriales</taxon>
        <taxon>Corynebacteriaceae</taxon>
        <taxon>Corynebacterium</taxon>
    </lineage>
</organism>
<feature type="transmembrane region" description="Helical" evidence="2">
    <location>
        <begin position="225"/>
        <end position="243"/>
    </location>
</feature>
<dbReference type="Proteomes" id="UP001183619">
    <property type="component" value="Unassembled WGS sequence"/>
</dbReference>
<reference evidence="5 6" key="1">
    <citation type="submission" date="2023-07" db="EMBL/GenBank/DDBJ databases">
        <title>Sequencing the genomes of 1000 actinobacteria strains.</title>
        <authorList>
            <person name="Klenk H.-P."/>
        </authorList>
    </citation>
    <scope>NUCLEOTIDE SEQUENCE [LARGE SCALE GENOMIC DNA]</scope>
    <source>
        <strain evidence="5 6">DSM 44508</strain>
    </source>
</reference>
<accession>A0ABU2BBE8</accession>
<comment type="caution">
    <text evidence="5">The sequence shown here is derived from an EMBL/GenBank/DDBJ whole genome shotgun (WGS) entry which is preliminary data.</text>
</comment>
<keyword evidence="2" id="KW-0472">Membrane</keyword>
<evidence type="ECO:0000256" key="1">
    <source>
        <dbReference type="SAM" id="MobiDB-lite"/>
    </source>
</evidence>
<protein>
    <submittedName>
        <fullName evidence="5">LPXTG-motif cell wall-anchored protein</fullName>
    </submittedName>
</protein>
<feature type="signal peptide" evidence="3">
    <location>
        <begin position="1"/>
        <end position="29"/>
    </location>
</feature>
<dbReference type="EMBL" id="JAVDYF010000001">
    <property type="protein sequence ID" value="MDR7355928.1"/>
    <property type="molecule type" value="Genomic_DNA"/>
</dbReference>
<keyword evidence="3" id="KW-0732">Signal</keyword>
<keyword evidence="2" id="KW-1133">Transmembrane helix</keyword>
<dbReference type="InterPro" id="IPR032364">
    <property type="entry name" value="GramPos_pilinD1_N"/>
</dbReference>
<evidence type="ECO:0000256" key="3">
    <source>
        <dbReference type="SAM" id="SignalP"/>
    </source>
</evidence>
<dbReference type="InterPro" id="IPR013783">
    <property type="entry name" value="Ig-like_fold"/>
</dbReference>
<proteinExistence type="predicted"/>
<dbReference type="Pfam" id="PF16555">
    <property type="entry name" value="GramPos_pilinD1"/>
    <property type="match status" value="1"/>
</dbReference>
<keyword evidence="2" id="KW-0812">Transmembrane</keyword>
<evidence type="ECO:0000313" key="6">
    <source>
        <dbReference type="Proteomes" id="UP001183619"/>
    </source>
</evidence>
<sequence length="258" mass="27755">MITHTIRRFALSTGLSLSLLCAITPPVWASAPYLAPSAETLAQFDGHHRGQVTVTLINDNRFDDQAAPTTGVPVLLAQIADVDLLHPTAWNFHKPETTHAYVEAAQQLASSDIAARYTQTTDSNGTATFNDLPIGVYVVLPAEAEKNFFHPLVLSVPHYTPLSGVLTLSVSTYPKPRPTNDGAPTPQPQPIPTTSVHATPPATPDKAHGSTQWALSLAHTGANTVWLALIGIVLLACGLLLFLRRYRNHPNTSQEPSL</sequence>
<evidence type="ECO:0000256" key="2">
    <source>
        <dbReference type="SAM" id="Phobius"/>
    </source>
</evidence>
<feature type="chain" id="PRO_5046825169" evidence="3">
    <location>
        <begin position="30"/>
        <end position="258"/>
    </location>
</feature>
<feature type="domain" description="Gram-positive pilin subunit D1 N-terminal" evidence="4">
    <location>
        <begin position="97"/>
        <end position="175"/>
    </location>
</feature>
<name>A0ABU2BBE8_9CORY</name>
<evidence type="ECO:0000313" key="5">
    <source>
        <dbReference type="EMBL" id="MDR7355928.1"/>
    </source>
</evidence>
<keyword evidence="6" id="KW-1185">Reference proteome</keyword>